<dbReference type="eggNOG" id="ENOG5032PHV">
    <property type="taxonomic scope" value="Bacteria"/>
</dbReference>
<dbReference type="Proteomes" id="UP000001880">
    <property type="component" value="Chromosome"/>
</dbReference>
<feature type="region of interest" description="Disordered" evidence="1">
    <location>
        <begin position="1"/>
        <end position="22"/>
    </location>
</feature>
<evidence type="ECO:0000256" key="1">
    <source>
        <dbReference type="SAM" id="MobiDB-lite"/>
    </source>
</evidence>
<proteinExistence type="predicted"/>
<evidence type="ECO:0000313" key="2">
    <source>
        <dbReference type="EMBL" id="ACY18217.1"/>
    </source>
</evidence>
<feature type="compositionally biased region" description="Basic and acidic residues" evidence="1">
    <location>
        <begin position="11"/>
        <end position="22"/>
    </location>
</feature>
<dbReference type="KEGG" id="hoh:Hoch_5740"/>
<reference evidence="2 3" key="1">
    <citation type="journal article" date="2010" name="Stand. Genomic Sci.">
        <title>Complete genome sequence of Haliangium ochraceum type strain (SMP-2).</title>
        <authorList>
            <consortium name="US DOE Joint Genome Institute (JGI-PGF)"/>
            <person name="Ivanova N."/>
            <person name="Daum C."/>
            <person name="Lang E."/>
            <person name="Abt B."/>
            <person name="Kopitz M."/>
            <person name="Saunders E."/>
            <person name="Lapidus A."/>
            <person name="Lucas S."/>
            <person name="Glavina Del Rio T."/>
            <person name="Nolan M."/>
            <person name="Tice H."/>
            <person name="Copeland A."/>
            <person name="Cheng J.F."/>
            <person name="Chen F."/>
            <person name="Bruce D."/>
            <person name="Goodwin L."/>
            <person name="Pitluck S."/>
            <person name="Mavromatis K."/>
            <person name="Pati A."/>
            <person name="Mikhailova N."/>
            <person name="Chen A."/>
            <person name="Palaniappan K."/>
            <person name="Land M."/>
            <person name="Hauser L."/>
            <person name="Chang Y.J."/>
            <person name="Jeffries C.D."/>
            <person name="Detter J.C."/>
            <person name="Brettin T."/>
            <person name="Rohde M."/>
            <person name="Goker M."/>
            <person name="Bristow J."/>
            <person name="Markowitz V."/>
            <person name="Eisen J.A."/>
            <person name="Hugenholtz P."/>
            <person name="Kyrpides N.C."/>
            <person name="Klenk H.P."/>
        </authorList>
    </citation>
    <scope>NUCLEOTIDE SEQUENCE [LARGE SCALE GENOMIC DNA]</scope>
    <source>
        <strain evidence="3">DSM 14365 / CIP 107738 / JCM 11303 / AJ 13395 / SMP-2</strain>
    </source>
</reference>
<dbReference type="EMBL" id="CP001804">
    <property type="protein sequence ID" value="ACY18217.1"/>
    <property type="molecule type" value="Genomic_DNA"/>
</dbReference>
<sequence>MIERGSAAAERGIDNPGGRDQHRAMTSNRIRLVLGALALSTALATAGCTKEPAAEAAAEAEAEAATGTEAAAPAAAAVAASEPAAEGGDVYGTGVGDDSETVSIADLSANPEAYAGKSVRVEGTVTDVCPKRGCWFDMAGSEPGQKMRFKVRDGEMVFPVDAKGKYAVAEGVVALQPLSLEQTREYLAYQAREYGADVDPESVTEPMTIVRLDGKGAVIRDAE</sequence>
<dbReference type="HOGENOM" id="CLU_1426605_0_0_7"/>
<dbReference type="STRING" id="502025.Hoch_5740"/>
<dbReference type="InterPro" id="IPR032577">
    <property type="entry name" value="DUF4920"/>
</dbReference>
<organism evidence="2 3">
    <name type="scientific">Haliangium ochraceum (strain DSM 14365 / JCM 11303 / SMP-2)</name>
    <dbReference type="NCBI Taxonomy" id="502025"/>
    <lineage>
        <taxon>Bacteria</taxon>
        <taxon>Pseudomonadati</taxon>
        <taxon>Myxococcota</taxon>
        <taxon>Polyangia</taxon>
        <taxon>Haliangiales</taxon>
        <taxon>Kofleriaceae</taxon>
        <taxon>Haliangium</taxon>
    </lineage>
</organism>
<accession>D0LH72</accession>
<dbReference type="Pfam" id="PF16267">
    <property type="entry name" value="DUF4920"/>
    <property type="match status" value="1"/>
</dbReference>
<name>D0LH72_HALO1</name>
<dbReference type="AlphaFoldDB" id="D0LH72"/>
<evidence type="ECO:0008006" key="4">
    <source>
        <dbReference type="Google" id="ProtNLM"/>
    </source>
</evidence>
<protein>
    <recommendedName>
        <fullName evidence="4">DUF4920 domain-containing protein</fullName>
    </recommendedName>
</protein>
<keyword evidence="3" id="KW-1185">Reference proteome</keyword>
<evidence type="ECO:0000313" key="3">
    <source>
        <dbReference type="Proteomes" id="UP000001880"/>
    </source>
</evidence>
<gene>
    <name evidence="2" type="ordered locus">Hoch_5740</name>
</gene>